<dbReference type="AlphaFoldDB" id="A0A2S8GJU9"/>
<reference evidence="2 3" key="1">
    <citation type="submission" date="2018-02" db="EMBL/GenBank/DDBJ databases">
        <title>Comparative genomes isolates from brazilian mangrove.</title>
        <authorList>
            <person name="Araujo J.E."/>
            <person name="Taketani R.G."/>
            <person name="Silva M.C.P."/>
            <person name="Loureco M.V."/>
            <person name="Andreote F.D."/>
        </authorList>
    </citation>
    <scope>NUCLEOTIDE SEQUENCE [LARGE SCALE GENOMIC DNA]</scope>
    <source>
        <strain evidence="2 3">Nap-Phe MGV</strain>
    </source>
</reference>
<evidence type="ECO:0000313" key="3">
    <source>
        <dbReference type="Proteomes" id="UP000237819"/>
    </source>
</evidence>
<feature type="chain" id="PRO_5015729010" description="MalT-like TPR region domain-containing protein" evidence="1">
    <location>
        <begin position="21"/>
        <end position="695"/>
    </location>
</feature>
<organism evidence="2 3">
    <name type="scientific">Blastopirellula marina</name>
    <dbReference type="NCBI Taxonomy" id="124"/>
    <lineage>
        <taxon>Bacteria</taxon>
        <taxon>Pseudomonadati</taxon>
        <taxon>Planctomycetota</taxon>
        <taxon>Planctomycetia</taxon>
        <taxon>Pirellulales</taxon>
        <taxon>Pirellulaceae</taxon>
        <taxon>Blastopirellula</taxon>
    </lineage>
</organism>
<feature type="signal peptide" evidence="1">
    <location>
        <begin position="1"/>
        <end position="20"/>
    </location>
</feature>
<sequence length="695" mass="78442">MIRQLSSLIFLAAVVATAIATSFDPRPAYAADEQAKAAEFEIKQDALIERFNAAKSSLDIQAQAIALRELRDLFHDVKVLEKEARIADVDFMLRDLEQALTFPPEKLASAQEVQRLDNLGAASGNPEQRLRHYRQALELAGQVYGPTSFHYVAVELGIAMTCVQAGYANDPEGIAAASHARDTLENLGMLESRRLREAHSYLAFLYYSGQDYANALSAGERAIELYGTTDDKQHNDYLKLATALTHMTNDAGRYQDSIEHARKILNSNVPLRGKKRYYYARTLRFYAEAKGIQKDFEMAEAAYEEYLLIVDRIIGFPPAERLSALKELSAVLKARENHDRLAEIEQEIAEFQLPPDRSPGPSEQETIRIAVKRLEAEALFTEARNAFNVEGQVTALRDVIKTNVELKTTVDDANAAHAAYLLDDMERIAKLPEQRRQEAIESIKELATGTEEFQEEDYASALNHIEVAMELARNALGGESYHYVKAEVDWAESTLSFGGQEDRDQGLAYLRHARDCLEQRGAVTSVLYLKTMTLLTRYHIDREDSGATLETGKIATSLYDMEIINLDNNYSLMTGYMAHYLNKIGKHRAAGLYARAGALGNAPKYGKFSMLYARNLQEFTRAGVGLREYGNCKPVFEELLRVAERNPDCPREKRIEYLEEYLAFLKLRGEEEPLDEIVDKLAQLKKPLQKSRYSW</sequence>
<dbReference type="SUPFAM" id="SSF48452">
    <property type="entry name" value="TPR-like"/>
    <property type="match status" value="1"/>
</dbReference>
<evidence type="ECO:0000256" key="1">
    <source>
        <dbReference type="SAM" id="SignalP"/>
    </source>
</evidence>
<comment type="caution">
    <text evidence="2">The sequence shown here is derived from an EMBL/GenBank/DDBJ whole genome shotgun (WGS) entry which is preliminary data.</text>
</comment>
<dbReference type="EMBL" id="PUHZ01000018">
    <property type="protein sequence ID" value="PQO44715.1"/>
    <property type="molecule type" value="Genomic_DNA"/>
</dbReference>
<proteinExistence type="predicted"/>
<dbReference type="Proteomes" id="UP000237819">
    <property type="component" value="Unassembled WGS sequence"/>
</dbReference>
<dbReference type="Gene3D" id="1.25.40.10">
    <property type="entry name" value="Tetratricopeptide repeat domain"/>
    <property type="match status" value="1"/>
</dbReference>
<evidence type="ECO:0000313" key="2">
    <source>
        <dbReference type="EMBL" id="PQO44715.1"/>
    </source>
</evidence>
<keyword evidence="1" id="KW-0732">Signal</keyword>
<name>A0A2S8GJU9_9BACT</name>
<gene>
    <name evidence="2" type="ORF">C5Y93_18300</name>
</gene>
<dbReference type="InterPro" id="IPR011990">
    <property type="entry name" value="TPR-like_helical_dom_sf"/>
</dbReference>
<accession>A0A2S8GJU9</accession>
<protein>
    <recommendedName>
        <fullName evidence="4">MalT-like TPR region domain-containing protein</fullName>
    </recommendedName>
</protein>
<evidence type="ECO:0008006" key="4">
    <source>
        <dbReference type="Google" id="ProtNLM"/>
    </source>
</evidence>